<dbReference type="InterPro" id="IPR002110">
    <property type="entry name" value="Ankyrin_rpt"/>
</dbReference>
<evidence type="ECO:0000313" key="7">
    <source>
        <dbReference type="EMBL" id="CAF0963678.1"/>
    </source>
</evidence>
<evidence type="ECO:0000256" key="3">
    <source>
        <dbReference type="ARBA" id="ARBA00022679"/>
    </source>
</evidence>
<accession>A0A816BN11</accession>
<dbReference type="InterPro" id="IPR000768">
    <property type="entry name" value="ART"/>
</dbReference>
<sequence>MSKVSDFYLACRNGDINKVEQLLPTLSSDEINRLEPNDSTALHAASYYGHSQIILRMLKRGDILFSIRNKYDKTPYEEAGTPEIAQLLTRPPTNAQDRFVDNASAPVWIFRSNHANFIAQMNYNETITQTLDHTIDALGYIDGKVKKEHINLIKYFLEELKRTRDVTYLLRLYTAETDFYRLLNEAIATKLNAMSRVIVVESHWAMCFAGVVCRDTALDHLRWAGDETTNVTYRGMHITESDLSQYEVDEKIMNRSFLSTSKDRSIAEDFLKIPTAGNKLPVLCIYTIIDKRAALDVHSVSEFPHEQEILIVPWMAFVVKRKEMKNPIEIHLEQLPME</sequence>
<dbReference type="OrthoDB" id="5314041at2759"/>
<dbReference type="InterPro" id="IPR036770">
    <property type="entry name" value="Ankyrin_rpt-contain_sf"/>
</dbReference>
<dbReference type="Pfam" id="PF12796">
    <property type="entry name" value="Ank_2"/>
    <property type="match status" value="1"/>
</dbReference>
<dbReference type="EMBL" id="CAJNOM010001501">
    <property type="protein sequence ID" value="CAF1610391.1"/>
    <property type="molecule type" value="Genomic_DNA"/>
</dbReference>
<keyword evidence="6" id="KW-0521">NADP</keyword>
<dbReference type="Gene3D" id="3.90.176.10">
    <property type="entry name" value="Toxin ADP-ribosyltransferase, Chain A, domain 1"/>
    <property type="match status" value="1"/>
</dbReference>
<comment type="catalytic activity">
    <reaction evidence="5 6">
        <text>L-arginyl-[protein] + NAD(+) = N(omega)-(ADP-D-ribosyl)-L-arginyl-[protein] + nicotinamide + H(+)</text>
        <dbReference type="Rhea" id="RHEA:19149"/>
        <dbReference type="Rhea" id="RHEA-COMP:10532"/>
        <dbReference type="Rhea" id="RHEA-COMP:15087"/>
        <dbReference type="ChEBI" id="CHEBI:15378"/>
        <dbReference type="ChEBI" id="CHEBI:17154"/>
        <dbReference type="ChEBI" id="CHEBI:29965"/>
        <dbReference type="ChEBI" id="CHEBI:57540"/>
        <dbReference type="ChEBI" id="CHEBI:142554"/>
        <dbReference type="EC" id="2.4.2.31"/>
    </reaction>
</comment>
<dbReference type="Pfam" id="PF01129">
    <property type="entry name" value="ART"/>
    <property type="match status" value="1"/>
</dbReference>
<keyword evidence="3 6" id="KW-0808">Transferase</keyword>
<comment type="similarity">
    <text evidence="1 6">Belongs to the Arg-specific ADP-ribosyltransferase family.</text>
</comment>
<dbReference type="AlphaFoldDB" id="A0A816BN11"/>
<dbReference type="GO" id="GO:0016779">
    <property type="term" value="F:nucleotidyltransferase activity"/>
    <property type="evidence" value="ECO:0007669"/>
    <property type="project" value="UniProtKB-KW"/>
</dbReference>
<dbReference type="Gene3D" id="1.25.40.20">
    <property type="entry name" value="Ankyrin repeat-containing domain"/>
    <property type="match status" value="1"/>
</dbReference>
<evidence type="ECO:0000256" key="2">
    <source>
        <dbReference type="ARBA" id="ARBA00022676"/>
    </source>
</evidence>
<dbReference type="Proteomes" id="UP000663832">
    <property type="component" value="Unassembled WGS sequence"/>
</dbReference>
<keyword evidence="9" id="KW-1185">Reference proteome</keyword>
<name>A0A816BN11_9BILA</name>
<evidence type="ECO:0000313" key="8">
    <source>
        <dbReference type="EMBL" id="CAF1610391.1"/>
    </source>
</evidence>
<evidence type="ECO:0000256" key="1">
    <source>
        <dbReference type="ARBA" id="ARBA00009558"/>
    </source>
</evidence>
<dbReference type="EMBL" id="CAJNOI010000057">
    <property type="protein sequence ID" value="CAF0963678.1"/>
    <property type="molecule type" value="Genomic_DNA"/>
</dbReference>
<evidence type="ECO:0000256" key="6">
    <source>
        <dbReference type="RuleBase" id="RU361228"/>
    </source>
</evidence>
<organism evidence="8 9">
    <name type="scientific">Adineta steineri</name>
    <dbReference type="NCBI Taxonomy" id="433720"/>
    <lineage>
        <taxon>Eukaryota</taxon>
        <taxon>Metazoa</taxon>
        <taxon>Spiralia</taxon>
        <taxon>Gnathifera</taxon>
        <taxon>Rotifera</taxon>
        <taxon>Eurotatoria</taxon>
        <taxon>Bdelloidea</taxon>
        <taxon>Adinetida</taxon>
        <taxon>Adinetidae</taxon>
        <taxon>Adineta</taxon>
    </lineage>
</organism>
<evidence type="ECO:0000256" key="5">
    <source>
        <dbReference type="ARBA" id="ARBA00047597"/>
    </source>
</evidence>
<protein>
    <recommendedName>
        <fullName evidence="6">NAD(P)(+)--arginine ADP-ribosyltransferase</fullName>
        <ecNumber evidence="6">2.4.2.31</ecNumber>
    </recommendedName>
    <alternativeName>
        <fullName evidence="6">Mono(ADP-ribosyl)transferase</fullName>
    </alternativeName>
</protein>
<proteinExistence type="inferred from homology"/>
<gene>
    <name evidence="7" type="ORF">BJG266_LOCUS13909</name>
    <name evidence="8" type="ORF">QVE165_LOCUS53962</name>
</gene>
<reference evidence="8" key="1">
    <citation type="submission" date="2021-02" db="EMBL/GenBank/DDBJ databases">
        <authorList>
            <person name="Nowell W R."/>
        </authorList>
    </citation>
    <scope>NUCLEOTIDE SEQUENCE</scope>
</reference>
<keyword evidence="2 6" id="KW-0328">Glycosyltransferase</keyword>
<evidence type="ECO:0000313" key="9">
    <source>
        <dbReference type="Proteomes" id="UP000663832"/>
    </source>
</evidence>
<keyword evidence="6" id="KW-0520">NAD</keyword>
<comment type="caution">
    <text evidence="8">The sequence shown here is derived from an EMBL/GenBank/DDBJ whole genome shotgun (WGS) entry which is preliminary data.</text>
</comment>
<dbReference type="Proteomes" id="UP000663877">
    <property type="component" value="Unassembled WGS sequence"/>
</dbReference>
<keyword evidence="4" id="KW-0548">Nucleotidyltransferase</keyword>
<dbReference type="EC" id="2.4.2.31" evidence="6"/>
<dbReference type="SUPFAM" id="SSF48403">
    <property type="entry name" value="Ankyrin repeat"/>
    <property type="match status" value="1"/>
</dbReference>
<dbReference type="GO" id="GO:0106274">
    <property type="term" value="F:NAD+-protein-arginine ADP-ribosyltransferase activity"/>
    <property type="evidence" value="ECO:0007669"/>
    <property type="project" value="UniProtKB-EC"/>
</dbReference>
<evidence type="ECO:0000256" key="4">
    <source>
        <dbReference type="ARBA" id="ARBA00022695"/>
    </source>
</evidence>
<dbReference type="SMART" id="SM00248">
    <property type="entry name" value="ANK"/>
    <property type="match status" value="2"/>
</dbReference>
<dbReference type="SUPFAM" id="SSF56399">
    <property type="entry name" value="ADP-ribosylation"/>
    <property type="match status" value="1"/>
</dbReference>